<dbReference type="InterPro" id="IPR000836">
    <property type="entry name" value="PRTase_dom"/>
</dbReference>
<accession>A0A9D7FIL2</accession>
<evidence type="ECO:0000313" key="1">
    <source>
        <dbReference type="EMBL" id="MBK7422576.1"/>
    </source>
</evidence>
<keyword evidence="1" id="KW-0328">Glycosyltransferase</keyword>
<proteinExistence type="predicted"/>
<dbReference type="CDD" id="cd06223">
    <property type="entry name" value="PRTases_typeI"/>
    <property type="match status" value="1"/>
</dbReference>
<name>A0A9D7FIL2_9RHOO</name>
<protein>
    <submittedName>
        <fullName evidence="1">Phosphoribosyltransferase</fullName>
    </submittedName>
</protein>
<sequence length="234" mass="25271">MKPLRTRWYDFPDAIIHATESAVKQHTAYAAAKSGDSDAAFAVVQDTVSTVAIQALHTLVAGKTPFFASAHAFERTGVNAIPEALADELSKRTGFPADNSIVQVNVVGHTGANGFMRLARQAIFDGEVIVGAEYLLVDDFIGQGGTLANLKGYIESSGGIVLGATVLTGKPYSAKLCLTDKQLAALRSKHGNELEIWWNERFGHGFDCLTQSEARYLERSQDADTIRSRLVAEE</sequence>
<gene>
    <name evidence="1" type="ORF">IPJ48_05475</name>
</gene>
<dbReference type="AlphaFoldDB" id="A0A9D7FIL2"/>
<reference evidence="1" key="1">
    <citation type="submission" date="2020-10" db="EMBL/GenBank/DDBJ databases">
        <title>Connecting structure to function with the recovery of over 1000 high-quality activated sludge metagenome-assembled genomes encoding full-length rRNA genes using long-read sequencing.</title>
        <authorList>
            <person name="Singleton C.M."/>
            <person name="Petriglieri F."/>
            <person name="Kristensen J.M."/>
            <person name="Kirkegaard R.H."/>
            <person name="Michaelsen T.Y."/>
            <person name="Andersen M.H."/>
            <person name="Karst S.M."/>
            <person name="Dueholm M.S."/>
            <person name="Nielsen P.H."/>
            <person name="Albertsen M."/>
        </authorList>
    </citation>
    <scope>NUCLEOTIDE SEQUENCE</scope>
    <source>
        <strain evidence="1">EsbW_18-Q3-R4-48_MAXAC.044</strain>
    </source>
</reference>
<dbReference type="SUPFAM" id="SSF53271">
    <property type="entry name" value="PRTase-like"/>
    <property type="match status" value="1"/>
</dbReference>
<organism evidence="1 2">
    <name type="scientific">Candidatus Propionivibrio dominans</name>
    <dbReference type="NCBI Taxonomy" id="2954373"/>
    <lineage>
        <taxon>Bacteria</taxon>
        <taxon>Pseudomonadati</taxon>
        <taxon>Pseudomonadota</taxon>
        <taxon>Betaproteobacteria</taxon>
        <taxon>Rhodocyclales</taxon>
        <taxon>Rhodocyclaceae</taxon>
        <taxon>Propionivibrio</taxon>
    </lineage>
</organism>
<dbReference type="InterPro" id="IPR029057">
    <property type="entry name" value="PRTase-like"/>
</dbReference>
<dbReference type="Proteomes" id="UP000886602">
    <property type="component" value="Unassembled WGS sequence"/>
</dbReference>
<keyword evidence="1" id="KW-0808">Transferase</keyword>
<comment type="caution">
    <text evidence="1">The sequence shown here is derived from an EMBL/GenBank/DDBJ whole genome shotgun (WGS) entry which is preliminary data.</text>
</comment>
<dbReference type="EMBL" id="JADJNC010000008">
    <property type="protein sequence ID" value="MBK7422576.1"/>
    <property type="molecule type" value="Genomic_DNA"/>
</dbReference>
<evidence type="ECO:0000313" key="2">
    <source>
        <dbReference type="Proteomes" id="UP000886602"/>
    </source>
</evidence>
<dbReference type="GO" id="GO:0016757">
    <property type="term" value="F:glycosyltransferase activity"/>
    <property type="evidence" value="ECO:0007669"/>
    <property type="project" value="UniProtKB-KW"/>
</dbReference>